<dbReference type="GO" id="GO:0016020">
    <property type="term" value="C:membrane"/>
    <property type="evidence" value="ECO:0007669"/>
    <property type="project" value="UniProtKB-SubCell"/>
</dbReference>
<evidence type="ECO:0000256" key="1">
    <source>
        <dbReference type="ARBA" id="ARBA00004141"/>
    </source>
</evidence>
<comment type="subcellular location">
    <subcellularLocation>
        <location evidence="1">Membrane</location>
        <topology evidence="1">Multi-pass membrane protein</topology>
    </subcellularLocation>
</comment>
<dbReference type="Pfam" id="PF20684">
    <property type="entry name" value="Fung_rhodopsin"/>
    <property type="match status" value="1"/>
</dbReference>
<feature type="domain" description="Rhodopsin" evidence="7">
    <location>
        <begin position="49"/>
        <end position="247"/>
    </location>
</feature>
<sequence length="271" mass="30168">MTSTDLTQTPALAPPLGLTTNFVNPPSLMPAVIVGTTITHLFTLILILARAYVNAYITKACRIEDYLSYIAYVGCIAYTEAIVHAETVGTVRHVWEISIATFTEESYICNIVSVCYTATREPAKTVVFWVIVGSLTANPLFYTAMFFLYVFTRWPREKIWKTSIGGKYIDLNKLNMAMRTLSVISDMEAFVVPVWAIWQPSMKLQRKIAVLAVFDVGAMTVPSSHPAAVVRGLLATDPNIWLNLPSSSSWDTFRTFPHEESPSPIVHAPEL</sequence>
<keyword evidence="9" id="KW-1185">Reference proteome</keyword>
<dbReference type="InterPro" id="IPR049326">
    <property type="entry name" value="Rhodopsin_dom_fungi"/>
</dbReference>
<gene>
    <name evidence="8" type="ORF">G6011_03594</name>
</gene>
<protein>
    <recommendedName>
        <fullName evidence="7">Rhodopsin domain-containing protein</fullName>
    </recommendedName>
</protein>
<evidence type="ECO:0000256" key="4">
    <source>
        <dbReference type="ARBA" id="ARBA00023136"/>
    </source>
</evidence>
<accession>A0AAD4IFH7</accession>
<keyword evidence="4 6" id="KW-0472">Membrane</keyword>
<proteinExistence type="inferred from homology"/>
<feature type="transmembrane region" description="Helical" evidence="6">
    <location>
        <begin position="126"/>
        <end position="151"/>
    </location>
</feature>
<evidence type="ECO:0000259" key="7">
    <source>
        <dbReference type="Pfam" id="PF20684"/>
    </source>
</evidence>
<name>A0AAD4IFH7_9PLEO</name>
<organism evidence="8 9">
    <name type="scientific">Alternaria panax</name>
    <dbReference type="NCBI Taxonomy" id="48097"/>
    <lineage>
        <taxon>Eukaryota</taxon>
        <taxon>Fungi</taxon>
        <taxon>Dikarya</taxon>
        <taxon>Ascomycota</taxon>
        <taxon>Pezizomycotina</taxon>
        <taxon>Dothideomycetes</taxon>
        <taxon>Pleosporomycetidae</taxon>
        <taxon>Pleosporales</taxon>
        <taxon>Pleosporineae</taxon>
        <taxon>Pleosporaceae</taxon>
        <taxon>Alternaria</taxon>
        <taxon>Alternaria sect. Panax</taxon>
    </lineage>
</organism>
<evidence type="ECO:0000256" key="2">
    <source>
        <dbReference type="ARBA" id="ARBA00022692"/>
    </source>
</evidence>
<dbReference type="Proteomes" id="UP001199106">
    <property type="component" value="Unassembled WGS sequence"/>
</dbReference>
<reference evidence="8" key="1">
    <citation type="submission" date="2021-07" db="EMBL/GenBank/DDBJ databases">
        <title>Genome Resource of American Ginseng Black Spot Pathogen Alternaria panax.</title>
        <authorList>
            <person name="Qiu C."/>
            <person name="Wang W."/>
            <person name="Liu Z."/>
        </authorList>
    </citation>
    <scope>NUCLEOTIDE SEQUENCE</scope>
    <source>
        <strain evidence="8">BNCC115425</strain>
    </source>
</reference>
<evidence type="ECO:0000256" key="3">
    <source>
        <dbReference type="ARBA" id="ARBA00022989"/>
    </source>
</evidence>
<evidence type="ECO:0000256" key="6">
    <source>
        <dbReference type="SAM" id="Phobius"/>
    </source>
</evidence>
<comment type="similarity">
    <text evidence="5">Belongs to the SAT4 family.</text>
</comment>
<dbReference type="PANTHER" id="PTHR33048:SF129">
    <property type="entry name" value="INTEGRAL MEMBRANE PROTEIN-RELATED"/>
    <property type="match status" value="1"/>
</dbReference>
<dbReference type="PANTHER" id="PTHR33048">
    <property type="entry name" value="PTH11-LIKE INTEGRAL MEMBRANE PROTEIN (AFU_ORTHOLOGUE AFUA_5G11245)"/>
    <property type="match status" value="1"/>
</dbReference>
<keyword evidence="2 6" id="KW-0812">Transmembrane</keyword>
<dbReference type="InterPro" id="IPR052337">
    <property type="entry name" value="SAT4-like"/>
</dbReference>
<evidence type="ECO:0000313" key="9">
    <source>
        <dbReference type="Proteomes" id="UP001199106"/>
    </source>
</evidence>
<dbReference type="AlphaFoldDB" id="A0AAD4IFH7"/>
<keyword evidence="3 6" id="KW-1133">Transmembrane helix</keyword>
<comment type="caution">
    <text evidence="8">The sequence shown here is derived from an EMBL/GenBank/DDBJ whole genome shotgun (WGS) entry which is preliminary data.</text>
</comment>
<feature type="transmembrane region" description="Helical" evidence="6">
    <location>
        <begin position="28"/>
        <end position="49"/>
    </location>
</feature>
<evidence type="ECO:0000313" key="8">
    <source>
        <dbReference type="EMBL" id="KAG9193559.1"/>
    </source>
</evidence>
<dbReference type="EMBL" id="JAANER010000002">
    <property type="protein sequence ID" value="KAG9193559.1"/>
    <property type="molecule type" value="Genomic_DNA"/>
</dbReference>
<evidence type="ECO:0000256" key="5">
    <source>
        <dbReference type="ARBA" id="ARBA00038359"/>
    </source>
</evidence>